<dbReference type="Proteomes" id="UP000321204">
    <property type="component" value="Chromosome"/>
</dbReference>
<dbReference type="InterPro" id="IPR025701">
    <property type="entry name" value="UBQ-conjugat_E2_E"/>
</dbReference>
<evidence type="ECO:0000313" key="2">
    <source>
        <dbReference type="Proteomes" id="UP000321204"/>
    </source>
</evidence>
<protein>
    <submittedName>
        <fullName evidence="1">Uncharacterized protein</fullName>
    </submittedName>
</protein>
<evidence type="ECO:0000313" key="1">
    <source>
        <dbReference type="EMBL" id="QEC56617.1"/>
    </source>
</evidence>
<name>A0A5B8UIW0_9BACT</name>
<dbReference type="EMBL" id="CP042433">
    <property type="protein sequence ID" value="QEC56617.1"/>
    <property type="molecule type" value="Genomic_DNA"/>
</dbReference>
<proteinExistence type="predicted"/>
<dbReference type="OrthoDB" id="262746at2"/>
<reference evidence="1 2" key="1">
    <citation type="journal article" date="2015" name="Int. J. Syst. Evol. Microbiol.">
        <title>Flavisolibacter ginsenosidimutans sp. nov., with ginsenoside-converting activity isolated from soil used for cultivating ginseng.</title>
        <authorList>
            <person name="Zhao Y."/>
            <person name="Liu Q."/>
            <person name="Kang M.S."/>
            <person name="Jin F."/>
            <person name="Yu H."/>
            <person name="Im W.T."/>
        </authorList>
    </citation>
    <scope>NUCLEOTIDE SEQUENCE [LARGE SCALE GENOMIC DNA]</scope>
    <source>
        <strain evidence="1 2">Gsoil 636</strain>
    </source>
</reference>
<sequence length="141" mass="15455">MEVNQNNPVHQRILQELQKLSDAGGIKAELITEGEQDYVLFHQLETSGGGKGLPTAADVLVTVPPGYPASPLDMPALPLNSPLAPLVVGGSNPQHTINFQGGQWRFLSFHPYSGAGAPMWTPTKHGFHDYYQHLFTWLNKI</sequence>
<dbReference type="RefSeq" id="WP_146787711.1">
    <property type="nucleotide sequence ID" value="NZ_BAABIO010000005.1"/>
</dbReference>
<gene>
    <name evidence="1" type="ORF">FSB75_12175</name>
</gene>
<dbReference type="KEGG" id="fgg:FSB75_12175"/>
<dbReference type="AlphaFoldDB" id="A0A5B8UIW0"/>
<accession>A0A5B8UIW0</accession>
<dbReference type="Pfam" id="PF14462">
    <property type="entry name" value="Prok-E2_E"/>
    <property type="match status" value="1"/>
</dbReference>
<keyword evidence="2" id="KW-1185">Reference proteome</keyword>
<organism evidence="1 2">
    <name type="scientific">Flavisolibacter ginsenosidimutans</name>
    <dbReference type="NCBI Taxonomy" id="661481"/>
    <lineage>
        <taxon>Bacteria</taxon>
        <taxon>Pseudomonadati</taxon>
        <taxon>Bacteroidota</taxon>
        <taxon>Chitinophagia</taxon>
        <taxon>Chitinophagales</taxon>
        <taxon>Chitinophagaceae</taxon>
        <taxon>Flavisolibacter</taxon>
    </lineage>
</organism>